<accession>A0AAD9J4U1</accession>
<name>A0AAD9J4U1_RIDPI</name>
<feature type="compositionally biased region" description="Basic and acidic residues" evidence="1">
    <location>
        <begin position="328"/>
        <end position="338"/>
    </location>
</feature>
<evidence type="ECO:0000313" key="2">
    <source>
        <dbReference type="EMBL" id="KAK2146418.1"/>
    </source>
</evidence>
<feature type="compositionally biased region" description="Basic residues" evidence="1">
    <location>
        <begin position="294"/>
        <end position="305"/>
    </location>
</feature>
<dbReference type="AlphaFoldDB" id="A0AAD9J4U1"/>
<comment type="caution">
    <text evidence="2">The sequence shown here is derived from an EMBL/GenBank/DDBJ whole genome shotgun (WGS) entry which is preliminary data.</text>
</comment>
<reference evidence="2" key="1">
    <citation type="journal article" date="2023" name="Mol. Biol. Evol.">
        <title>Third-Generation Sequencing Reveals the Adaptive Role of the Epigenome in Three Deep-Sea Polychaetes.</title>
        <authorList>
            <person name="Perez M."/>
            <person name="Aroh O."/>
            <person name="Sun Y."/>
            <person name="Lan Y."/>
            <person name="Juniper S.K."/>
            <person name="Young C.R."/>
            <person name="Angers B."/>
            <person name="Qian P.Y."/>
        </authorList>
    </citation>
    <scope>NUCLEOTIDE SEQUENCE</scope>
    <source>
        <strain evidence="2">R07B-5</strain>
    </source>
</reference>
<gene>
    <name evidence="2" type="ORF">NP493_3684g00006</name>
</gene>
<feature type="region of interest" description="Disordered" evidence="1">
    <location>
        <begin position="294"/>
        <end position="338"/>
    </location>
</feature>
<dbReference type="EMBL" id="JAODUO010003671">
    <property type="protein sequence ID" value="KAK2146418.1"/>
    <property type="molecule type" value="Genomic_DNA"/>
</dbReference>
<protein>
    <submittedName>
        <fullName evidence="2">Uncharacterized protein</fullName>
    </submittedName>
</protein>
<keyword evidence="3" id="KW-1185">Reference proteome</keyword>
<sequence>MMWLSFLGTTVQSSYSTTSSSDSDGAALTSWYHCFVRFFICVVPACTSWGERNLRKKGNRFLMSNLRKFLIWFHMLTSNSLFPEKPRIRLIGSLTYSFVFERVTSRPRRVLRRLSVFRNFISGMVEPPRTTMVKRTIMSVVVTITCFCSLSNSRCRLSANAIAPRKPAITSPSVYTRRQLLGHLIAEIVHGTMTYDKTKGLVTLMIMFGYVMHHNNLYVNTPTRPEHGYYYVIHLNQICYINIHTEQSIIRQVGTSFNVKTQVQFVITVHSETPNTQNKKEKIFFLFSFFSWKKRKRGGKKKGPKPKIFGGKNPSGGAPKTKSWGGPKGEKNKKPFFS</sequence>
<evidence type="ECO:0000313" key="3">
    <source>
        <dbReference type="Proteomes" id="UP001209878"/>
    </source>
</evidence>
<proteinExistence type="predicted"/>
<dbReference type="Proteomes" id="UP001209878">
    <property type="component" value="Unassembled WGS sequence"/>
</dbReference>
<evidence type="ECO:0000256" key="1">
    <source>
        <dbReference type="SAM" id="MobiDB-lite"/>
    </source>
</evidence>
<organism evidence="2 3">
    <name type="scientific">Ridgeia piscesae</name>
    <name type="common">Tubeworm</name>
    <dbReference type="NCBI Taxonomy" id="27915"/>
    <lineage>
        <taxon>Eukaryota</taxon>
        <taxon>Metazoa</taxon>
        <taxon>Spiralia</taxon>
        <taxon>Lophotrochozoa</taxon>
        <taxon>Annelida</taxon>
        <taxon>Polychaeta</taxon>
        <taxon>Sedentaria</taxon>
        <taxon>Canalipalpata</taxon>
        <taxon>Sabellida</taxon>
        <taxon>Siboglinidae</taxon>
        <taxon>Ridgeia</taxon>
    </lineage>
</organism>